<dbReference type="SUPFAM" id="SSF88697">
    <property type="entry name" value="PUA domain-like"/>
    <property type="match status" value="1"/>
</dbReference>
<proteinExistence type="inferred from homology"/>
<dbReference type="AlphaFoldDB" id="A0A8I6RYC7"/>
<dbReference type="EC" id="3.4.21.-" evidence="8"/>
<keyword evidence="15" id="KW-1185">Reference proteome</keyword>
<dbReference type="InterPro" id="IPR004815">
    <property type="entry name" value="Lon_bac/euk-typ"/>
</dbReference>
<evidence type="ECO:0000256" key="3">
    <source>
        <dbReference type="ARBA" id="ARBA00022741"/>
    </source>
</evidence>
<keyword evidence="6 8" id="KW-0067">ATP-binding</keyword>
<dbReference type="InterPro" id="IPR020568">
    <property type="entry name" value="Ribosomal_Su5_D2-typ_SF"/>
</dbReference>
<evidence type="ECO:0000256" key="5">
    <source>
        <dbReference type="ARBA" id="ARBA00022825"/>
    </source>
</evidence>
<dbReference type="KEGG" id="clec:106669579"/>
<evidence type="ECO:0000256" key="10">
    <source>
        <dbReference type="PIRSR" id="PIRSR001174-2"/>
    </source>
</evidence>
<evidence type="ECO:0000256" key="1">
    <source>
        <dbReference type="ARBA" id="ARBA00022490"/>
    </source>
</evidence>
<dbReference type="Gene3D" id="1.10.8.60">
    <property type="match status" value="1"/>
</dbReference>
<dbReference type="InterPro" id="IPR015947">
    <property type="entry name" value="PUA-like_sf"/>
</dbReference>
<dbReference type="InterPro" id="IPR008269">
    <property type="entry name" value="Lon_proteolytic"/>
</dbReference>
<dbReference type="Pfam" id="PF02190">
    <property type="entry name" value="LON_substr_bdg"/>
    <property type="match status" value="1"/>
</dbReference>
<dbReference type="InterPro" id="IPR003593">
    <property type="entry name" value="AAA+_ATPase"/>
</dbReference>
<evidence type="ECO:0000313" key="15">
    <source>
        <dbReference type="Proteomes" id="UP000494040"/>
    </source>
</evidence>
<name>A0A8I6RYC7_CIMLE</name>
<dbReference type="Pfam" id="PF05362">
    <property type="entry name" value="Lon_C"/>
    <property type="match status" value="1"/>
</dbReference>
<feature type="domain" description="Lon proteolytic" evidence="12">
    <location>
        <begin position="587"/>
        <end position="772"/>
    </location>
</feature>
<dbReference type="PIRSF" id="PIRSF001174">
    <property type="entry name" value="Lon_proteas"/>
    <property type="match status" value="1"/>
</dbReference>
<dbReference type="Proteomes" id="UP000494040">
    <property type="component" value="Unassembled WGS sequence"/>
</dbReference>
<dbReference type="GeneID" id="106669579"/>
<dbReference type="InterPro" id="IPR027065">
    <property type="entry name" value="Lon_Prtase"/>
</dbReference>
<dbReference type="PRINTS" id="PR00830">
    <property type="entry name" value="ENDOLAPTASE"/>
</dbReference>
<dbReference type="GO" id="GO:0030163">
    <property type="term" value="P:protein catabolic process"/>
    <property type="evidence" value="ECO:0007669"/>
    <property type="project" value="InterPro"/>
</dbReference>
<dbReference type="InterPro" id="IPR027417">
    <property type="entry name" value="P-loop_NTPase"/>
</dbReference>
<dbReference type="PROSITE" id="PS51787">
    <property type="entry name" value="LON_N"/>
    <property type="match status" value="1"/>
</dbReference>
<dbReference type="RefSeq" id="XP_014254637.1">
    <property type="nucleotide sequence ID" value="XM_014399151.2"/>
</dbReference>
<dbReference type="GO" id="GO:0004176">
    <property type="term" value="F:ATP-dependent peptidase activity"/>
    <property type="evidence" value="ECO:0007669"/>
    <property type="project" value="UniProtKB-UniRule"/>
</dbReference>
<dbReference type="InterPro" id="IPR046336">
    <property type="entry name" value="Lon_prtase_N_sf"/>
</dbReference>
<evidence type="ECO:0000256" key="4">
    <source>
        <dbReference type="ARBA" id="ARBA00022801"/>
    </source>
</evidence>
<dbReference type="SMART" id="SM00464">
    <property type="entry name" value="LON"/>
    <property type="match status" value="1"/>
</dbReference>
<keyword evidence="1" id="KW-0963">Cytoplasm</keyword>
<dbReference type="Gene3D" id="3.30.230.10">
    <property type="match status" value="1"/>
</dbReference>
<evidence type="ECO:0000256" key="2">
    <source>
        <dbReference type="ARBA" id="ARBA00022670"/>
    </source>
</evidence>
<dbReference type="InterPro" id="IPR003111">
    <property type="entry name" value="Lon_prtase_N"/>
</dbReference>
<dbReference type="CDD" id="cd19500">
    <property type="entry name" value="RecA-like_Lon"/>
    <property type="match status" value="1"/>
</dbReference>
<dbReference type="FunFam" id="3.40.50.300:FF:000382">
    <property type="entry name" value="Lon protease homolog 2, peroxisomal"/>
    <property type="match status" value="1"/>
</dbReference>
<dbReference type="PANTHER" id="PTHR10046">
    <property type="entry name" value="ATP DEPENDENT LON PROTEASE FAMILY MEMBER"/>
    <property type="match status" value="1"/>
</dbReference>
<evidence type="ECO:0000256" key="11">
    <source>
        <dbReference type="PROSITE-ProRule" id="PRU01122"/>
    </source>
</evidence>
<dbReference type="Gene3D" id="2.30.130.40">
    <property type="entry name" value="LON domain-like"/>
    <property type="match status" value="1"/>
</dbReference>
<keyword evidence="4 8" id="KW-0378">Hydrolase</keyword>
<evidence type="ECO:0000256" key="7">
    <source>
        <dbReference type="ARBA" id="ARBA00023016"/>
    </source>
</evidence>
<dbReference type="GO" id="GO:0006508">
    <property type="term" value="P:proteolysis"/>
    <property type="evidence" value="ECO:0007669"/>
    <property type="project" value="UniProtKB-KW"/>
</dbReference>
<evidence type="ECO:0000259" key="12">
    <source>
        <dbReference type="PROSITE" id="PS51786"/>
    </source>
</evidence>
<dbReference type="FunFam" id="1.20.5.5270:FF:000002">
    <property type="entry name" value="Lon protease homolog"/>
    <property type="match status" value="1"/>
</dbReference>
<evidence type="ECO:0000256" key="9">
    <source>
        <dbReference type="PIRSR" id="PIRSR001174-1"/>
    </source>
</evidence>
<keyword evidence="7" id="KW-0346">Stress response</keyword>
<dbReference type="Pfam" id="PF00004">
    <property type="entry name" value="AAA"/>
    <property type="match status" value="1"/>
</dbReference>
<evidence type="ECO:0000256" key="6">
    <source>
        <dbReference type="ARBA" id="ARBA00022840"/>
    </source>
</evidence>
<dbReference type="SMART" id="SM00382">
    <property type="entry name" value="AAA"/>
    <property type="match status" value="1"/>
</dbReference>
<dbReference type="InterPro" id="IPR054594">
    <property type="entry name" value="Lon_lid"/>
</dbReference>
<dbReference type="GO" id="GO:0005524">
    <property type="term" value="F:ATP binding"/>
    <property type="evidence" value="ECO:0007669"/>
    <property type="project" value="UniProtKB-KW"/>
</dbReference>
<dbReference type="GO" id="GO:0004252">
    <property type="term" value="F:serine-type endopeptidase activity"/>
    <property type="evidence" value="ECO:0007669"/>
    <property type="project" value="UniProtKB-UniRule"/>
</dbReference>
<accession>A0A8I6RYC7</accession>
<feature type="active site" evidence="9 11">
    <location>
        <position position="721"/>
    </location>
</feature>
<feature type="domain" description="Lon N-terminal" evidence="13">
    <location>
        <begin position="6"/>
        <end position="200"/>
    </location>
</feature>
<dbReference type="InterPro" id="IPR014721">
    <property type="entry name" value="Ribsml_uS5_D2-typ_fold_subgr"/>
</dbReference>
<sequence>MIKVKLPKKVGLIFSDTVLLPGMSKKIVISSEDNIKTLKYYMESEDDDYILGFIPSKNEEVIKEKGMIGSLGYVKNVYTSQNGESKLHVVVVGICRFKVASLAGEVKVPIIIVKDLIVKETTESIENWQTLVSNIPRILKKQLAFEGAAHFGLASHTRIMLIDACADIVATTFEDRVDILISLDPLERLKKTVALIEKYEDDTVKMQYPAIMGSNMPLPGGGSYIINGGPRNSNVKDIKDLRERLKAVNLPEAASKVAEQELAKLERMSTNNPEHVVIHSYLDLILSLPWSVSSTKEINISEARKTLDKDHYALMQVKKRVLEYLAVKRLKKDNLNAPILCFVGPPGVGKTSVGRSIANIMGRKFQRICLGGVSNPSVIRGHRKAYVGAMCGRIIQALKNAGENNPVILFDEIDKLGFGTQGDPSSALLEVLDPEQNRHFVDHYLNIPFDLSQIVFLATANTIKTIQPALVDRMEVIEVSGYTTEEKCQIVKSYLLPKQIDMHGLKPEYFHLPDESIEYLIRRYTLESGVRNAERNIAAVCRSVALTVADSNTHEDIFPIVIDQDKIIEILGREKFSETSLEDCLAGVMSGVAVGLSYTPVGGAIIIIEARQFPYGKGELLLTGRVGKVLSESAKIALNWVRANAAMYGLVEFGEDVMNEIDVHVHMPAGAVEKEGPSAGVTLATALISLFADMPIVPDLAMTGELSLQGQVLPVGGIKEKVLSAVRNGIKKVIMPKKSESLLADIPKEQLDNIDIILVNKMTEVIDIAFNGRLTTYMKLSAKL</sequence>
<dbReference type="Pfam" id="PF22667">
    <property type="entry name" value="Lon_lid"/>
    <property type="match status" value="1"/>
</dbReference>
<evidence type="ECO:0000256" key="8">
    <source>
        <dbReference type="PIRNR" id="PIRNR001174"/>
    </source>
</evidence>
<organism evidence="14 15">
    <name type="scientific">Cimex lectularius</name>
    <name type="common">Bed bug</name>
    <name type="synonym">Acanthia lectularia</name>
    <dbReference type="NCBI Taxonomy" id="79782"/>
    <lineage>
        <taxon>Eukaryota</taxon>
        <taxon>Metazoa</taxon>
        <taxon>Ecdysozoa</taxon>
        <taxon>Arthropoda</taxon>
        <taxon>Hexapoda</taxon>
        <taxon>Insecta</taxon>
        <taxon>Pterygota</taxon>
        <taxon>Neoptera</taxon>
        <taxon>Paraneoptera</taxon>
        <taxon>Hemiptera</taxon>
        <taxon>Heteroptera</taxon>
        <taxon>Panheteroptera</taxon>
        <taxon>Cimicomorpha</taxon>
        <taxon>Cimicidae</taxon>
        <taxon>Cimex</taxon>
    </lineage>
</organism>
<keyword evidence="2 8" id="KW-0645">Protease</keyword>
<dbReference type="InterPro" id="IPR003959">
    <property type="entry name" value="ATPase_AAA_core"/>
</dbReference>
<protein>
    <recommendedName>
        <fullName evidence="8">Lon protease homolog</fullName>
        <ecNumber evidence="8">3.4.21.-</ecNumber>
    </recommendedName>
</protein>
<evidence type="ECO:0000313" key="14">
    <source>
        <dbReference type="EnsemblMetazoa" id="XP_014254637.1"/>
    </source>
</evidence>
<reference evidence="14" key="1">
    <citation type="submission" date="2022-01" db="UniProtKB">
        <authorList>
            <consortium name="EnsemblMetazoa"/>
        </authorList>
    </citation>
    <scope>IDENTIFICATION</scope>
</reference>
<keyword evidence="3 8" id="KW-0547">Nucleotide-binding</keyword>
<dbReference type="GO" id="GO:0016887">
    <property type="term" value="F:ATP hydrolysis activity"/>
    <property type="evidence" value="ECO:0007669"/>
    <property type="project" value="InterPro"/>
</dbReference>
<dbReference type="SUPFAM" id="SSF52540">
    <property type="entry name" value="P-loop containing nucleoside triphosphate hydrolases"/>
    <property type="match status" value="1"/>
</dbReference>
<dbReference type="NCBIfam" id="TIGR00763">
    <property type="entry name" value="lon"/>
    <property type="match status" value="1"/>
</dbReference>
<dbReference type="Gene3D" id="3.40.50.300">
    <property type="entry name" value="P-loop containing nucleotide triphosphate hydrolases"/>
    <property type="match status" value="1"/>
</dbReference>
<dbReference type="OrthoDB" id="2411602at2759"/>
<feature type="binding site" evidence="10">
    <location>
        <begin position="344"/>
        <end position="351"/>
    </location>
    <ligand>
        <name>ATP</name>
        <dbReference type="ChEBI" id="CHEBI:30616"/>
    </ligand>
</feature>
<dbReference type="OMA" id="EYFLHQQ"/>
<comment type="similarity">
    <text evidence="8 11">Belongs to the peptidase S16 family.</text>
</comment>
<dbReference type="SUPFAM" id="SSF54211">
    <property type="entry name" value="Ribosomal protein S5 domain 2-like"/>
    <property type="match status" value="1"/>
</dbReference>
<evidence type="ECO:0000259" key="13">
    <source>
        <dbReference type="PROSITE" id="PS51787"/>
    </source>
</evidence>
<keyword evidence="5 8" id="KW-0720">Serine protease</keyword>
<feature type="active site" evidence="9 11">
    <location>
        <position position="678"/>
    </location>
</feature>
<dbReference type="PROSITE" id="PS51786">
    <property type="entry name" value="LON_PROTEOLYTIC"/>
    <property type="match status" value="1"/>
</dbReference>
<dbReference type="Gene3D" id="1.20.5.5270">
    <property type="match status" value="1"/>
</dbReference>
<dbReference type="EnsemblMetazoa" id="XM_014399151.2">
    <property type="protein sequence ID" value="XP_014254637.1"/>
    <property type="gene ID" value="LOC106669579"/>
</dbReference>